<gene>
    <name evidence="2" type="ORF">CONCODRAFT_87939</name>
</gene>
<name>A0A137NQT2_CONC2</name>
<dbReference type="AlphaFoldDB" id="A0A137NQT2"/>
<feature type="domain" description="DH" evidence="1">
    <location>
        <begin position="29"/>
        <end position="216"/>
    </location>
</feature>
<dbReference type="Proteomes" id="UP000070444">
    <property type="component" value="Unassembled WGS sequence"/>
</dbReference>
<dbReference type="GO" id="GO:0005737">
    <property type="term" value="C:cytoplasm"/>
    <property type="evidence" value="ECO:0007669"/>
    <property type="project" value="TreeGrafter"/>
</dbReference>
<evidence type="ECO:0000313" key="2">
    <source>
        <dbReference type="EMBL" id="KXN65126.1"/>
    </source>
</evidence>
<dbReference type="CDD" id="cd00160">
    <property type="entry name" value="RhoGEF"/>
    <property type="match status" value="1"/>
</dbReference>
<dbReference type="PANTHER" id="PTHR12673:SF159">
    <property type="entry name" value="LD03170P"/>
    <property type="match status" value="1"/>
</dbReference>
<protein>
    <submittedName>
        <fullName evidence="2">Dbl homology domain-containing protein</fullName>
    </submittedName>
</protein>
<dbReference type="OrthoDB" id="5599165at2759"/>
<dbReference type="InterPro" id="IPR051092">
    <property type="entry name" value="FYVE_RhoGEF_PH"/>
</dbReference>
<dbReference type="SMART" id="SM00325">
    <property type="entry name" value="RhoGEF"/>
    <property type="match status" value="1"/>
</dbReference>
<dbReference type="Pfam" id="PF00621">
    <property type="entry name" value="RhoGEF"/>
    <property type="match status" value="1"/>
</dbReference>
<sequence length="410" mass="45643">MNGFGSEEDEGLVISDVKGNTSPSKNTDMRYLVSLELLTTESSYLSSLEYMINAYHKPLIDLSPSPISPSDLNQIFHTITQLLKLSQTLEFILGTVIDETIWNPRTSCIGPIFLDLKDDWNLILKFCKNYNNIKILIKNLIQNNEKFKKVIEQGNLKSPSKQSLLELIILPVQRLTRYSLLLTAIKKHTVQSHPDYPYLCEAIQLLDNLGMEANLSNSLNPTTQNSKATQELHLSIKNCPPSLTIPVNSKLVQTEAHDLILDRRVKMFIFDNTLLIAVARKKWQLMKTGDRWKYLTTLNINNLYLVKVTDATGKLMDPPVILVVSMPGSPSLSSLNSFDLEGGLIRGGSAGSSNGSESGINLNDSIAPSTLVNGSITGNDGQYLALQFGTGKVFREWLNFVGPKLTTYSY</sequence>
<dbReference type="InterPro" id="IPR035899">
    <property type="entry name" value="DBL_dom_sf"/>
</dbReference>
<dbReference type="EMBL" id="KQ964974">
    <property type="protein sequence ID" value="KXN65126.1"/>
    <property type="molecule type" value="Genomic_DNA"/>
</dbReference>
<organism evidence="2 3">
    <name type="scientific">Conidiobolus coronatus (strain ATCC 28846 / CBS 209.66 / NRRL 28638)</name>
    <name type="common">Delacroixia coronata</name>
    <dbReference type="NCBI Taxonomy" id="796925"/>
    <lineage>
        <taxon>Eukaryota</taxon>
        <taxon>Fungi</taxon>
        <taxon>Fungi incertae sedis</taxon>
        <taxon>Zoopagomycota</taxon>
        <taxon>Entomophthoromycotina</taxon>
        <taxon>Entomophthoromycetes</taxon>
        <taxon>Entomophthorales</taxon>
        <taxon>Ancylistaceae</taxon>
        <taxon>Conidiobolus</taxon>
    </lineage>
</organism>
<evidence type="ECO:0000313" key="3">
    <source>
        <dbReference type="Proteomes" id="UP000070444"/>
    </source>
</evidence>
<dbReference type="SUPFAM" id="SSF48065">
    <property type="entry name" value="DBL homology domain (DH-domain)"/>
    <property type="match status" value="1"/>
</dbReference>
<dbReference type="STRING" id="796925.A0A137NQT2"/>
<dbReference type="Gene3D" id="1.20.900.10">
    <property type="entry name" value="Dbl homology (DH) domain"/>
    <property type="match status" value="1"/>
</dbReference>
<reference evidence="2 3" key="1">
    <citation type="journal article" date="2015" name="Genome Biol. Evol.">
        <title>Phylogenomic analyses indicate that early fungi evolved digesting cell walls of algal ancestors of land plants.</title>
        <authorList>
            <person name="Chang Y."/>
            <person name="Wang S."/>
            <person name="Sekimoto S."/>
            <person name="Aerts A.L."/>
            <person name="Choi C."/>
            <person name="Clum A."/>
            <person name="LaButti K.M."/>
            <person name="Lindquist E.A."/>
            <person name="Yee Ngan C."/>
            <person name="Ohm R.A."/>
            <person name="Salamov A.A."/>
            <person name="Grigoriev I.V."/>
            <person name="Spatafora J.W."/>
            <person name="Berbee M.L."/>
        </authorList>
    </citation>
    <scope>NUCLEOTIDE SEQUENCE [LARGE SCALE GENOMIC DNA]</scope>
    <source>
        <strain evidence="2 3">NRRL 28638</strain>
    </source>
</reference>
<dbReference type="PROSITE" id="PS50010">
    <property type="entry name" value="DH_2"/>
    <property type="match status" value="1"/>
</dbReference>
<proteinExistence type="predicted"/>
<keyword evidence="3" id="KW-1185">Reference proteome</keyword>
<evidence type="ECO:0000259" key="1">
    <source>
        <dbReference type="PROSITE" id="PS50010"/>
    </source>
</evidence>
<accession>A0A137NQT2</accession>
<dbReference type="PANTHER" id="PTHR12673">
    <property type="entry name" value="FACIOGENITAL DYSPLASIA PROTEIN"/>
    <property type="match status" value="1"/>
</dbReference>
<dbReference type="GO" id="GO:0005085">
    <property type="term" value="F:guanyl-nucleotide exchange factor activity"/>
    <property type="evidence" value="ECO:0007669"/>
    <property type="project" value="InterPro"/>
</dbReference>
<dbReference type="OMA" id="ECANIFM"/>
<dbReference type="InterPro" id="IPR000219">
    <property type="entry name" value="DH_dom"/>
</dbReference>